<organism evidence="2 3">
    <name type="scientific">Candidatus Nitrospira allomarina</name>
    <dbReference type="NCBI Taxonomy" id="3020900"/>
    <lineage>
        <taxon>Bacteria</taxon>
        <taxon>Pseudomonadati</taxon>
        <taxon>Nitrospirota</taxon>
        <taxon>Nitrospiria</taxon>
        <taxon>Nitrospirales</taxon>
        <taxon>Nitrospiraceae</taxon>
        <taxon>Nitrospira</taxon>
    </lineage>
</organism>
<feature type="compositionally biased region" description="Basic and acidic residues" evidence="1">
    <location>
        <begin position="123"/>
        <end position="134"/>
    </location>
</feature>
<evidence type="ECO:0000313" key="2">
    <source>
        <dbReference type="EMBL" id="WNM59853.1"/>
    </source>
</evidence>
<dbReference type="KEGG" id="nall:PP769_08880"/>
<keyword evidence="3" id="KW-1185">Reference proteome</keyword>
<protein>
    <submittedName>
        <fullName evidence="2">Uncharacterized protein</fullName>
    </submittedName>
</protein>
<dbReference type="EMBL" id="CP116967">
    <property type="protein sequence ID" value="WNM59853.1"/>
    <property type="molecule type" value="Genomic_DNA"/>
</dbReference>
<name>A0AA96GJ12_9BACT</name>
<proteinExistence type="predicted"/>
<dbReference type="RefSeq" id="WP_312646726.1">
    <property type="nucleotide sequence ID" value="NZ_CP116967.1"/>
</dbReference>
<reference evidence="2 3" key="1">
    <citation type="submission" date="2023-01" db="EMBL/GenBank/DDBJ databases">
        <title>Cultivation and genomic characterization of new, ubiquitous marine nitrite-oxidizing bacteria from the Nitrospirales.</title>
        <authorList>
            <person name="Mueller A.J."/>
            <person name="Daebeler A."/>
            <person name="Herbold C.W."/>
            <person name="Kirkegaard R.H."/>
            <person name="Daims H."/>
        </authorList>
    </citation>
    <scope>NUCLEOTIDE SEQUENCE [LARGE SCALE GENOMIC DNA]</scope>
    <source>
        <strain evidence="2 3">VA</strain>
    </source>
</reference>
<dbReference type="Proteomes" id="UP001302719">
    <property type="component" value="Chromosome"/>
</dbReference>
<evidence type="ECO:0000313" key="3">
    <source>
        <dbReference type="Proteomes" id="UP001302719"/>
    </source>
</evidence>
<gene>
    <name evidence="2" type="ORF">PP769_08880</name>
</gene>
<evidence type="ECO:0000256" key="1">
    <source>
        <dbReference type="SAM" id="MobiDB-lite"/>
    </source>
</evidence>
<dbReference type="AlphaFoldDB" id="A0AA96GJ12"/>
<sequence>MDVKVGPHWYRNSNGIVEIDGLPQIEMQLRKTGGTPVRVNFAIFDKVGKMHAKIEANSLVINEQGAYQLERLENGIILSNRGDKKRVLAINVTGTDQVEIPEGEFYTLKGHLLKITPHEWSVEKTTKQSGETDMKGQPVAVGSQ</sequence>
<feature type="region of interest" description="Disordered" evidence="1">
    <location>
        <begin position="123"/>
        <end position="144"/>
    </location>
</feature>
<accession>A0AA96GJ12</accession>